<evidence type="ECO:0000313" key="1">
    <source>
        <dbReference type="EMBL" id="ACJ83475.1"/>
    </source>
</evidence>
<name>B7FFP8_MEDTR</name>
<sequence length="64" mass="7706">MHRHHPWENQVQSMKARCFVWKVNIFASLFGVLNQIPVTLNPLCEYRSFNLKLTPFLTKSYFMF</sequence>
<dbReference type="EMBL" id="BT050806">
    <property type="protein sequence ID" value="ACJ83475.1"/>
    <property type="molecule type" value="mRNA"/>
</dbReference>
<accession>B7FFP8</accession>
<dbReference type="AlphaFoldDB" id="B7FFP8"/>
<protein>
    <submittedName>
        <fullName evidence="1">Uncharacterized protein</fullName>
    </submittedName>
</protein>
<reference evidence="1" key="1">
    <citation type="submission" date="2008-12" db="EMBL/GenBank/DDBJ databases">
        <title>Medicago truncatula full length cdna cloning project.</title>
        <authorList>
            <person name="Moskal W."/>
            <person name="Chan A."/>
            <person name="Cheung F."/>
            <person name="Xiao Y."/>
            <person name="Town C.D."/>
        </authorList>
    </citation>
    <scope>NUCLEOTIDE SEQUENCE</scope>
</reference>
<organism evidence="1">
    <name type="scientific">Medicago truncatula</name>
    <name type="common">Barrel medic</name>
    <name type="synonym">Medicago tribuloides</name>
    <dbReference type="NCBI Taxonomy" id="3880"/>
    <lineage>
        <taxon>Eukaryota</taxon>
        <taxon>Viridiplantae</taxon>
        <taxon>Streptophyta</taxon>
        <taxon>Embryophyta</taxon>
        <taxon>Tracheophyta</taxon>
        <taxon>Spermatophyta</taxon>
        <taxon>Magnoliopsida</taxon>
        <taxon>eudicotyledons</taxon>
        <taxon>Gunneridae</taxon>
        <taxon>Pentapetalae</taxon>
        <taxon>rosids</taxon>
        <taxon>fabids</taxon>
        <taxon>Fabales</taxon>
        <taxon>Fabaceae</taxon>
        <taxon>Papilionoideae</taxon>
        <taxon>50 kb inversion clade</taxon>
        <taxon>NPAAA clade</taxon>
        <taxon>Hologalegina</taxon>
        <taxon>IRL clade</taxon>
        <taxon>Trifolieae</taxon>
        <taxon>Medicago</taxon>
    </lineage>
</organism>
<proteinExistence type="evidence at transcript level"/>